<organism evidence="3 4">
    <name type="scientific">Mucilaginibacter gynuensis</name>
    <dbReference type="NCBI Taxonomy" id="1302236"/>
    <lineage>
        <taxon>Bacteria</taxon>
        <taxon>Pseudomonadati</taxon>
        <taxon>Bacteroidota</taxon>
        <taxon>Sphingobacteriia</taxon>
        <taxon>Sphingobacteriales</taxon>
        <taxon>Sphingobacteriaceae</taxon>
        <taxon>Mucilaginibacter</taxon>
    </lineage>
</organism>
<accession>A0ABP8GZ02</accession>
<dbReference type="EMBL" id="BAABFT010000011">
    <property type="protein sequence ID" value="GAA4331831.1"/>
    <property type="molecule type" value="Genomic_DNA"/>
</dbReference>
<feature type="domain" description="Conjugative transposon TraM C-terminal" evidence="2">
    <location>
        <begin position="222"/>
        <end position="368"/>
    </location>
</feature>
<evidence type="ECO:0000313" key="3">
    <source>
        <dbReference type="EMBL" id="GAA4331831.1"/>
    </source>
</evidence>
<gene>
    <name evidence="3" type="primary">traM_1</name>
    <name evidence="3" type="ORF">GCM10023149_37840</name>
</gene>
<evidence type="ECO:0000256" key="1">
    <source>
        <dbReference type="SAM" id="Phobius"/>
    </source>
</evidence>
<evidence type="ECO:0000313" key="4">
    <source>
        <dbReference type="Proteomes" id="UP001500582"/>
    </source>
</evidence>
<keyword evidence="1" id="KW-0472">Membrane</keyword>
<reference evidence="4" key="1">
    <citation type="journal article" date="2019" name="Int. J. Syst. Evol. Microbiol.">
        <title>The Global Catalogue of Microorganisms (GCM) 10K type strain sequencing project: providing services to taxonomists for standard genome sequencing and annotation.</title>
        <authorList>
            <consortium name="The Broad Institute Genomics Platform"/>
            <consortium name="The Broad Institute Genome Sequencing Center for Infectious Disease"/>
            <person name="Wu L."/>
            <person name="Ma J."/>
        </authorList>
    </citation>
    <scope>NUCLEOTIDE SEQUENCE [LARGE SCALE GENOMIC DNA]</scope>
    <source>
        <strain evidence="4">JCM 17705</strain>
    </source>
</reference>
<keyword evidence="1" id="KW-1133">Transmembrane helix</keyword>
<feature type="transmembrane region" description="Helical" evidence="1">
    <location>
        <begin position="10"/>
        <end position="27"/>
    </location>
</feature>
<comment type="caution">
    <text evidence="3">The sequence shown here is derived from an EMBL/GenBank/DDBJ whole genome shotgun (WGS) entry which is preliminary data.</text>
</comment>
<dbReference type="Proteomes" id="UP001500582">
    <property type="component" value="Unassembled WGS sequence"/>
</dbReference>
<dbReference type="InterPro" id="IPR055407">
    <property type="entry name" value="TraM_C"/>
</dbReference>
<sequence>MKIDFKQPRYVLPILALPFISLFFYVWKSSFANQSPTLQPQNGFNGTVVGVASGVRQRELSDKLDAYRDTYKNADGYSVVNVIPKETSGNPAFHDNYTFNDHRTLDSLDEALKAKYGQMPFAQNGNTETNTPDHLLPEYQQRRELPLPPREKDPMEVFKQQIAYMDSLTKVRDMEAKVDNKELTTKKAQNETPADNKLSVTRESVDNSNFNTVRPVVKSVFITAVIDENITGYAGSRLRLKLLEEIRAGSTHVKKGTYIFAQISGFSEQRVTLVINTILADGVVLPVRLEVYDLDGLPGLYVPSSAFREFTRELGSNSVQGVTIDGNNIGSQFIMSSVDKLFQSTSSAIAGLIRKNKAKMKYNSYVYLFDPDMLQKMQ</sequence>
<dbReference type="RefSeq" id="WP_345212733.1">
    <property type="nucleotide sequence ID" value="NZ_BAABFT010000011.1"/>
</dbReference>
<keyword evidence="4" id="KW-1185">Reference proteome</keyword>
<proteinExistence type="predicted"/>
<keyword evidence="1" id="KW-0812">Transmembrane</keyword>
<dbReference type="Pfam" id="PF12508">
    <property type="entry name" value="Transposon_TraM"/>
    <property type="match status" value="1"/>
</dbReference>
<name>A0ABP8GZ02_9SPHI</name>
<protein>
    <submittedName>
        <fullName evidence="3">Conjugative transposon protein TraM</fullName>
    </submittedName>
</protein>
<evidence type="ECO:0000259" key="2">
    <source>
        <dbReference type="Pfam" id="PF12508"/>
    </source>
</evidence>